<dbReference type="AlphaFoldDB" id="A0AAN7R6U6"/>
<name>A0AAN7R6U6_TRANT</name>
<sequence>MERGGGFGVLGQLEVGLVGVGRGGEVKSRHRLLTERYRHYSLPFDIFVVC</sequence>
<evidence type="ECO:0000313" key="2">
    <source>
        <dbReference type="Proteomes" id="UP001346149"/>
    </source>
</evidence>
<gene>
    <name evidence="1" type="ORF">SAY86_022287</name>
</gene>
<organism evidence="1 2">
    <name type="scientific">Trapa natans</name>
    <name type="common">Water chestnut</name>
    <dbReference type="NCBI Taxonomy" id="22666"/>
    <lineage>
        <taxon>Eukaryota</taxon>
        <taxon>Viridiplantae</taxon>
        <taxon>Streptophyta</taxon>
        <taxon>Embryophyta</taxon>
        <taxon>Tracheophyta</taxon>
        <taxon>Spermatophyta</taxon>
        <taxon>Magnoliopsida</taxon>
        <taxon>eudicotyledons</taxon>
        <taxon>Gunneridae</taxon>
        <taxon>Pentapetalae</taxon>
        <taxon>rosids</taxon>
        <taxon>malvids</taxon>
        <taxon>Myrtales</taxon>
        <taxon>Lythraceae</taxon>
        <taxon>Trapa</taxon>
    </lineage>
</organism>
<dbReference type="Proteomes" id="UP001346149">
    <property type="component" value="Unassembled WGS sequence"/>
</dbReference>
<dbReference type="EMBL" id="JAXQNO010000008">
    <property type="protein sequence ID" value="KAK4791852.1"/>
    <property type="molecule type" value="Genomic_DNA"/>
</dbReference>
<evidence type="ECO:0000313" key="1">
    <source>
        <dbReference type="EMBL" id="KAK4791852.1"/>
    </source>
</evidence>
<protein>
    <submittedName>
        <fullName evidence="1">Uncharacterized protein</fullName>
    </submittedName>
</protein>
<reference evidence="1 2" key="1">
    <citation type="journal article" date="2023" name="Hortic Res">
        <title>Pangenome of water caltrop reveals structural variations and asymmetric subgenome divergence after allopolyploidization.</title>
        <authorList>
            <person name="Zhang X."/>
            <person name="Chen Y."/>
            <person name="Wang L."/>
            <person name="Yuan Y."/>
            <person name="Fang M."/>
            <person name="Shi L."/>
            <person name="Lu R."/>
            <person name="Comes H.P."/>
            <person name="Ma Y."/>
            <person name="Chen Y."/>
            <person name="Huang G."/>
            <person name="Zhou Y."/>
            <person name="Zheng Z."/>
            <person name="Qiu Y."/>
        </authorList>
    </citation>
    <scope>NUCLEOTIDE SEQUENCE [LARGE SCALE GENOMIC DNA]</scope>
    <source>
        <strain evidence="1">F231</strain>
    </source>
</reference>
<proteinExistence type="predicted"/>
<accession>A0AAN7R6U6</accession>
<keyword evidence="2" id="KW-1185">Reference proteome</keyword>
<comment type="caution">
    <text evidence="1">The sequence shown here is derived from an EMBL/GenBank/DDBJ whole genome shotgun (WGS) entry which is preliminary data.</text>
</comment>